<dbReference type="SMART" id="SM00228">
    <property type="entry name" value="PDZ"/>
    <property type="match status" value="1"/>
</dbReference>
<evidence type="ECO:0000313" key="4">
    <source>
        <dbReference type="EMBL" id="CAB1129121.1"/>
    </source>
</evidence>
<reference evidence="4 5" key="1">
    <citation type="submission" date="2020-02" db="EMBL/GenBank/DDBJ databases">
        <authorList>
            <person name="Hogendoorn C."/>
        </authorList>
    </citation>
    <scope>NUCLEOTIDE SEQUENCE [LARGE SCALE GENOMIC DNA]</scope>
    <source>
        <strain evidence="4">R501</strain>
    </source>
</reference>
<sequence>MGSGRGWKIALGLLMVLAAVGAGLWFMPSPYIVMAPGITGNLAEMVHVEHGHPLRHGKLLMVAIDVSKANELMALAARLDPNVELVKEQQVTGGLNMRQFQQVNLQMMDASQRNAAVAGERLAGLPAAVVTRPGVLVEGILKGTGAVGHLHIGDVITAVGGHPVNSPQALVQALAGYPVGAIVPVTVRRQGAEQVIPIRLSRIPGDPRPAIGVYVGPDLVYRIPRPVRIQAGNIGGPSAGMMFALAIYDQITGADITHGLTVAGTGEISPGGRVGAIGGSAEGGDGGPGGGTGLPVPGGQLPQGPGHGPAGSPAPAHLPGADPVPGPVRPPLPARPGMKGGPGRGQH</sequence>
<dbReference type="PROSITE" id="PS50106">
    <property type="entry name" value="PDZ"/>
    <property type="match status" value="1"/>
</dbReference>
<dbReference type="SUPFAM" id="SSF50156">
    <property type="entry name" value="PDZ domain-like"/>
    <property type="match status" value="1"/>
</dbReference>
<dbReference type="InterPro" id="IPR014721">
    <property type="entry name" value="Ribsml_uS5_D2-typ_fold_subgr"/>
</dbReference>
<organism evidence="4 5">
    <name type="scientific">Candidatus Hydrogenisulfobacillus filiaventi</name>
    <dbReference type="NCBI Taxonomy" id="2707344"/>
    <lineage>
        <taxon>Bacteria</taxon>
        <taxon>Bacillati</taxon>
        <taxon>Bacillota</taxon>
        <taxon>Clostridia</taxon>
        <taxon>Eubacteriales</taxon>
        <taxon>Clostridiales Family XVII. Incertae Sedis</taxon>
        <taxon>Candidatus Hydrogenisulfobacillus</taxon>
    </lineage>
</organism>
<keyword evidence="2" id="KW-0472">Membrane</keyword>
<feature type="compositionally biased region" description="Pro residues" evidence="1">
    <location>
        <begin position="322"/>
        <end position="334"/>
    </location>
</feature>
<feature type="region of interest" description="Disordered" evidence="1">
    <location>
        <begin position="273"/>
        <end position="347"/>
    </location>
</feature>
<dbReference type="Proteomes" id="UP000503399">
    <property type="component" value="Chromosome"/>
</dbReference>
<dbReference type="Gene3D" id="3.30.230.10">
    <property type="match status" value="1"/>
</dbReference>
<dbReference type="InterPro" id="IPR001478">
    <property type="entry name" value="PDZ"/>
</dbReference>
<evidence type="ECO:0000256" key="2">
    <source>
        <dbReference type="SAM" id="Phobius"/>
    </source>
</evidence>
<dbReference type="AlphaFoldDB" id="A0A6F8ZI38"/>
<dbReference type="EMBL" id="LR778114">
    <property type="protein sequence ID" value="CAB1129121.1"/>
    <property type="molecule type" value="Genomic_DNA"/>
</dbReference>
<keyword evidence="2" id="KW-1133">Transmembrane helix</keyword>
<keyword evidence="5" id="KW-1185">Reference proteome</keyword>
<evidence type="ECO:0000256" key="1">
    <source>
        <dbReference type="SAM" id="MobiDB-lite"/>
    </source>
</evidence>
<accession>A0A6F8ZI38</accession>
<feature type="transmembrane region" description="Helical" evidence="2">
    <location>
        <begin position="7"/>
        <end position="27"/>
    </location>
</feature>
<name>A0A6F8ZI38_9FIRM</name>
<gene>
    <name evidence="4" type="ORF">R50_1620</name>
</gene>
<feature type="compositionally biased region" description="Low complexity" evidence="1">
    <location>
        <begin position="294"/>
        <end position="321"/>
    </location>
</feature>
<protein>
    <recommendedName>
        <fullName evidence="3">PDZ domain-containing protein</fullName>
    </recommendedName>
</protein>
<dbReference type="Gene3D" id="2.30.42.10">
    <property type="match status" value="1"/>
</dbReference>
<dbReference type="KEGG" id="hfv:R50_1620"/>
<feature type="domain" description="PDZ" evidence="3">
    <location>
        <begin position="102"/>
        <end position="166"/>
    </location>
</feature>
<feature type="compositionally biased region" description="Gly residues" evidence="1">
    <location>
        <begin position="273"/>
        <end position="293"/>
    </location>
</feature>
<evidence type="ECO:0000313" key="5">
    <source>
        <dbReference type="Proteomes" id="UP000503399"/>
    </source>
</evidence>
<feature type="compositionally biased region" description="Gly residues" evidence="1">
    <location>
        <begin position="338"/>
        <end position="347"/>
    </location>
</feature>
<keyword evidence="2" id="KW-0812">Transmembrane</keyword>
<dbReference type="InterPro" id="IPR036034">
    <property type="entry name" value="PDZ_sf"/>
</dbReference>
<proteinExistence type="predicted"/>
<evidence type="ECO:0000259" key="3">
    <source>
        <dbReference type="PROSITE" id="PS50106"/>
    </source>
</evidence>
<dbReference type="InterPro" id="IPR020568">
    <property type="entry name" value="Ribosomal_Su5_D2-typ_SF"/>
</dbReference>
<dbReference type="Pfam" id="PF13180">
    <property type="entry name" value="PDZ_2"/>
    <property type="match status" value="1"/>
</dbReference>
<dbReference type="SUPFAM" id="SSF54211">
    <property type="entry name" value="Ribosomal protein S5 domain 2-like"/>
    <property type="match status" value="1"/>
</dbReference>